<dbReference type="Proteomes" id="UP000295070">
    <property type="component" value="Chromosome 14"/>
</dbReference>
<organism evidence="11 12">
    <name type="scientific">Perca flavescens</name>
    <name type="common">American yellow perch</name>
    <name type="synonym">Morone flavescens</name>
    <dbReference type="NCBI Taxonomy" id="8167"/>
    <lineage>
        <taxon>Eukaryota</taxon>
        <taxon>Metazoa</taxon>
        <taxon>Chordata</taxon>
        <taxon>Craniata</taxon>
        <taxon>Vertebrata</taxon>
        <taxon>Euteleostomi</taxon>
        <taxon>Actinopterygii</taxon>
        <taxon>Neopterygii</taxon>
        <taxon>Teleostei</taxon>
        <taxon>Neoteleostei</taxon>
        <taxon>Acanthomorphata</taxon>
        <taxon>Eupercaria</taxon>
        <taxon>Perciformes</taxon>
        <taxon>Percoidei</taxon>
        <taxon>Percidae</taxon>
        <taxon>Percinae</taxon>
        <taxon>Perca</taxon>
    </lineage>
</organism>
<dbReference type="GO" id="GO:0005509">
    <property type="term" value="F:calcium ion binding"/>
    <property type="evidence" value="ECO:0007669"/>
    <property type="project" value="InterPro"/>
</dbReference>
<keyword evidence="5" id="KW-0677">Repeat</keyword>
<proteinExistence type="predicted"/>
<evidence type="ECO:0000256" key="7">
    <source>
        <dbReference type="ARBA" id="ARBA00023110"/>
    </source>
</evidence>
<evidence type="ECO:0000313" key="12">
    <source>
        <dbReference type="Proteomes" id="UP000295070"/>
    </source>
</evidence>
<evidence type="ECO:0000256" key="6">
    <source>
        <dbReference type="ARBA" id="ARBA00022837"/>
    </source>
</evidence>
<dbReference type="PANTHER" id="PTHR46222">
    <property type="entry name" value="PEPTIDYL-PROLYL CIS-TRANS ISOMERASE FKBP7/14"/>
    <property type="match status" value="1"/>
</dbReference>
<accession>A0A484CJN9</accession>
<dbReference type="STRING" id="8167.A0A484CJN9"/>
<reference evidence="11 12" key="1">
    <citation type="submission" date="2019-01" db="EMBL/GenBank/DDBJ databases">
        <title>A chromosome-scale genome assembly of the yellow perch, Perca flavescens.</title>
        <authorList>
            <person name="Feron R."/>
            <person name="Morvezen R."/>
            <person name="Bestin A."/>
            <person name="Haffray P."/>
            <person name="Klopp C."/>
            <person name="Zahm M."/>
            <person name="Cabau C."/>
            <person name="Roques C."/>
            <person name="Donnadieu C."/>
            <person name="Bouchez O."/>
            <person name="Christie M."/>
            <person name="Larson W."/>
            <person name="Guiguen Y."/>
        </authorList>
    </citation>
    <scope>NUCLEOTIDE SEQUENCE [LARGE SCALE GENOMIC DNA]</scope>
    <source>
        <strain evidence="11">YP-PL-M2</strain>
        <tissue evidence="11">Blood</tissue>
    </source>
</reference>
<sequence length="120" mass="14144">MKVSFSTISPLFLNMEHVNNTLLCPGKIPPESTLTFVIEVLEIRNGPRSHESFQEMDLNDDWRLSKHEVKVYLRKEFERHGYAPNDTLHENMVEDIFAKEDENKDGFISSREFTYKHDEL</sequence>
<dbReference type="InterPro" id="IPR018247">
    <property type="entry name" value="EF_Hand_1_Ca_BS"/>
</dbReference>
<evidence type="ECO:0000313" key="11">
    <source>
        <dbReference type="EMBL" id="TDH04190.1"/>
    </source>
</evidence>
<keyword evidence="12" id="KW-1185">Reference proteome</keyword>
<name>A0A484CJN9_PERFV</name>
<dbReference type="SUPFAM" id="SSF47473">
    <property type="entry name" value="EF-hand"/>
    <property type="match status" value="1"/>
</dbReference>
<dbReference type="PROSITE" id="PS00018">
    <property type="entry name" value="EF_HAND_1"/>
    <property type="match status" value="1"/>
</dbReference>
<protein>
    <recommendedName>
        <fullName evidence="2">peptidylprolyl isomerase</fullName>
        <ecNumber evidence="2">5.2.1.8</ecNumber>
    </recommendedName>
    <alternativeName>
        <fullName evidence="9">Rotamase</fullName>
    </alternativeName>
</protein>
<dbReference type="EC" id="5.2.1.8" evidence="2"/>
<gene>
    <name evidence="11" type="ORF">EPR50_G00150540</name>
</gene>
<keyword evidence="3" id="KW-0479">Metal-binding</keyword>
<keyword evidence="8" id="KW-0413">Isomerase</keyword>
<keyword evidence="6" id="KW-0106">Calcium</keyword>
<evidence type="ECO:0000256" key="4">
    <source>
        <dbReference type="ARBA" id="ARBA00022729"/>
    </source>
</evidence>
<dbReference type="EMBL" id="SCKG01000014">
    <property type="protein sequence ID" value="TDH04190.1"/>
    <property type="molecule type" value="Genomic_DNA"/>
</dbReference>
<dbReference type="InterPro" id="IPR002048">
    <property type="entry name" value="EF_hand_dom"/>
</dbReference>
<dbReference type="Gene3D" id="1.10.238.10">
    <property type="entry name" value="EF-hand"/>
    <property type="match status" value="1"/>
</dbReference>
<feature type="domain" description="EF-hand" evidence="10">
    <location>
        <begin position="88"/>
        <end position="120"/>
    </location>
</feature>
<evidence type="ECO:0000256" key="8">
    <source>
        <dbReference type="ARBA" id="ARBA00023235"/>
    </source>
</evidence>
<dbReference type="InterPro" id="IPR011992">
    <property type="entry name" value="EF-hand-dom_pair"/>
</dbReference>
<keyword evidence="7" id="KW-0697">Rotamase</keyword>
<evidence type="ECO:0000256" key="9">
    <source>
        <dbReference type="ARBA" id="ARBA00029569"/>
    </source>
</evidence>
<comment type="catalytic activity">
    <reaction evidence="1">
        <text>[protein]-peptidylproline (omega=180) = [protein]-peptidylproline (omega=0)</text>
        <dbReference type="Rhea" id="RHEA:16237"/>
        <dbReference type="Rhea" id="RHEA-COMP:10747"/>
        <dbReference type="Rhea" id="RHEA-COMP:10748"/>
        <dbReference type="ChEBI" id="CHEBI:83833"/>
        <dbReference type="ChEBI" id="CHEBI:83834"/>
        <dbReference type="EC" id="5.2.1.8"/>
    </reaction>
</comment>
<evidence type="ECO:0000256" key="5">
    <source>
        <dbReference type="ARBA" id="ARBA00022737"/>
    </source>
</evidence>
<dbReference type="GO" id="GO:0003755">
    <property type="term" value="F:peptidyl-prolyl cis-trans isomerase activity"/>
    <property type="evidence" value="ECO:0007669"/>
    <property type="project" value="UniProtKB-KW"/>
</dbReference>
<evidence type="ECO:0000259" key="10">
    <source>
        <dbReference type="PROSITE" id="PS50222"/>
    </source>
</evidence>
<dbReference type="FunFam" id="1.10.238.10:FF:000118">
    <property type="entry name" value="Peptidylprolyl isomerase"/>
    <property type="match status" value="1"/>
</dbReference>
<dbReference type="PROSITE" id="PS50222">
    <property type="entry name" value="EF_HAND_2"/>
    <property type="match status" value="1"/>
</dbReference>
<dbReference type="AlphaFoldDB" id="A0A484CJN9"/>
<evidence type="ECO:0000256" key="1">
    <source>
        <dbReference type="ARBA" id="ARBA00000971"/>
    </source>
</evidence>
<dbReference type="InterPro" id="IPR052273">
    <property type="entry name" value="PPIase_FKBP"/>
</dbReference>
<evidence type="ECO:0000256" key="3">
    <source>
        <dbReference type="ARBA" id="ARBA00022723"/>
    </source>
</evidence>
<evidence type="ECO:0000256" key="2">
    <source>
        <dbReference type="ARBA" id="ARBA00013194"/>
    </source>
</evidence>
<dbReference type="Pfam" id="PF13499">
    <property type="entry name" value="EF-hand_7"/>
    <property type="match status" value="1"/>
</dbReference>
<dbReference type="PANTHER" id="PTHR46222:SF1">
    <property type="entry name" value="PEPTIDYL-PROLYL CIS-TRANS ISOMERASE FKBP14"/>
    <property type="match status" value="1"/>
</dbReference>
<comment type="caution">
    <text evidence="11">The sequence shown here is derived from an EMBL/GenBank/DDBJ whole genome shotgun (WGS) entry which is preliminary data.</text>
</comment>
<keyword evidence="4" id="KW-0732">Signal</keyword>